<evidence type="ECO:0000256" key="1">
    <source>
        <dbReference type="SAM" id="MobiDB-lite"/>
    </source>
</evidence>
<dbReference type="AlphaFoldDB" id="A0A9P8L652"/>
<evidence type="ECO:0000313" key="3">
    <source>
        <dbReference type="Proteomes" id="UP000750711"/>
    </source>
</evidence>
<organism evidence="2 3">
    <name type="scientific">Trichoglossum hirsutum</name>
    <dbReference type="NCBI Taxonomy" id="265104"/>
    <lineage>
        <taxon>Eukaryota</taxon>
        <taxon>Fungi</taxon>
        <taxon>Dikarya</taxon>
        <taxon>Ascomycota</taxon>
        <taxon>Pezizomycotina</taxon>
        <taxon>Geoglossomycetes</taxon>
        <taxon>Geoglossales</taxon>
        <taxon>Geoglossaceae</taxon>
        <taxon>Trichoglossum</taxon>
    </lineage>
</organism>
<dbReference type="EMBL" id="JAGHQM010003235">
    <property type="protein sequence ID" value="KAH0547609.1"/>
    <property type="molecule type" value="Genomic_DNA"/>
</dbReference>
<reference evidence="2" key="1">
    <citation type="submission" date="2021-03" db="EMBL/GenBank/DDBJ databases">
        <title>Comparative genomics and phylogenomic investigation of the class Geoglossomycetes provide insights into ecological specialization and systematics.</title>
        <authorList>
            <person name="Melie T."/>
            <person name="Pirro S."/>
            <person name="Miller A.N."/>
            <person name="Quandt A."/>
        </authorList>
    </citation>
    <scope>NUCLEOTIDE SEQUENCE</scope>
    <source>
        <strain evidence="2">CAQ_001_2017</strain>
    </source>
</reference>
<proteinExistence type="predicted"/>
<dbReference type="Proteomes" id="UP000750711">
    <property type="component" value="Unassembled WGS sequence"/>
</dbReference>
<accession>A0A9P8L652</accession>
<feature type="region of interest" description="Disordered" evidence="1">
    <location>
        <begin position="63"/>
        <end position="97"/>
    </location>
</feature>
<keyword evidence="3" id="KW-1185">Reference proteome</keyword>
<comment type="caution">
    <text evidence="2">The sequence shown here is derived from an EMBL/GenBank/DDBJ whole genome shotgun (WGS) entry which is preliminary data.</text>
</comment>
<protein>
    <submittedName>
        <fullName evidence="2">Uncharacterized protein</fullName>
    </submittedName>
</protein>
<gene>
    <name evidence="2" type="ORF">GP486_008426</name>
</gene>
<name>A0A9P8L652_9PEZI</name>
<sequence>MMGWDDNVLVPLYYQGLKEYVKDTLMLKDRLKNLRGFISQVREVNHWLEERYAERKGHWVPMTPKKQSVNKSTSGSEYLGLGPMEIDTVREKKRPKS</sequence>
<evidence type="ECO:0000313" key="2">
    <source>
        <dbReference type="EMBL" id="KAH0547609.1"/>
    </source>
</evidence>
<feature type="compositionally biased region" description="Polar residues" evidence="1">
    <location>
        <begin position="65"/>
        <end position="76"/>
    </location>
</feature>